<dbReference type="PANTHER" id="PTHR24171">
    <property type="entry name" value="ANKYRIN REPEAT DOMAIN-CONTAINING PROTEIN 39-RELATED"/>
    <property type="match status" value="1"/>
</dbReference>
<proteinExistence type="predicted"/>
<organism evidence="4">
    <name type="scientific">Amphimedon queenslandica</name>
    <name type="common">Sponge</name>
    <dbReference type="NCBI Taxonomy" id="400682"/>
    <lineage>
        <taxon>Eukaryota</taxon>
        <taxon>Metazoa</taxon>
        <taxon>Porifera</taxon>
        <taxon>Demospongiae</taxon>
        <taxon>Heteroscleromorpha</taxon>
        <taxon>Haplosclerida</taxon>
        <taxon>Niphatidae</taxon>
        <taxon>Amphimedon</taxon>
    </lineage>
</organism>
<dbReference type="PANTHER" id="PTHR24171:SF9">
    <property type="entry name" value="ANKYRIN REPEAT DOMAIN-CONTAINING PROTEIN 39"/>
    <property type="match status" value="1"/>
</dbReference>
<evidence type="ECO:0000256" key="2">
    <source>
        <dbReference type="ARBA" id="ARBA00023043"/>
    </source>
</evidence>
<dbReference type="Pfam" id="PF12796">
    <property type="entry name" value="Ank_2"/>
    <property type="match status" value="1"/>
</dbReference>
<keyword evidence="2 3" id="KW-0040">ANK repeat</keyword>
<dbReference type="OrthoDB" id="194358at2759"/>
<keyword evidence="1" id="KW-0677">Repeat</keyword>
<dbReference type="SUPFAM" id="SSF48403">
    <property type="entry name" value="Ankyrin repeat"/>
    <property type="match status" value="1"/>
</dbReference>
<dbReference type="PROSITE" id="PS50088">
    <property type="entry name" value="ANK_REPEAT"/>
    <property type="match status" value="2"/>
</dbReference>
<evidence type="ECO:0000313" key="4">
    <source>
        <dbReference type="EnsemblMetazoa" id="Aqu2.1.09340_001"/>
    </source>
</evidence>
<dbReference type="eggNOG" id="KOG4177">
    <property type="taxonomic scope" value="Eukaryota"/>
</dbReference>
<accession>A0A1X7T4A9</accession>
<dbReference type="EnsemblMetazoa" id="Aqu2.1.09340_001">
    <property type="protein sequence ID" value="Aqu2.1.09340_001"/>
    <property type="gene ID" value="Aqu2.1.09340"/>
</dbReference>
<dbReference type="PROSITE" id="PS50297">
    <property type="entry name" value="ANK_REP_REGION"/>
    <property type="match status" value="2"/>
</dbReference>
<reference evidence="4" key="1">
    <citation type="submission" date="2017-05" db="UniProtKB">
        <authorList>
            <consortium name="EnsemblMetazoa"/>
        </authorList>
    </citation>
    <scope>IDENTIFICATION</scope>
</reference>
<feature type="repeat" description="ANK" evidence="3">
    <location>
        <begin position="17"/>
        <end position="49"/>
    </location>
</feature>
<feature type="repeat" description="ANK" evidence="3">
    <location>
        <begin position="50"/>
        <end position="82"/>
    </location>
</feature>
<dbReference type="InterPro" id="IPR002110">
    <property type="entry name" value="Ankyrin_rpt"/>
</dbReference>
<sequence length="146" mass="16099">MKSAISNGADINWSGLRNFTPLHIAVYRNRSDAVQWLLSNGATVDSRDKAGWTPLIWAAINGDTQLVTMLLEKGADVTASTDFGDTALDCAKRNGHSDTATLLRVYPESVKYMYCETIPGLHREGEFNYRNDLGGFAPRSLKSDRS</sequence>
<dbReference type="SMART" id="SM00248">
    <property type="entry name" value="ANK"/>
    <property type="match status" value="3"/>
</dbReference>
<protein>
    <submittedName>
        <fullName evidence="4">Uncharacterized protein</fullName>
    </submittedName>
</protein>
<dbReference type="InParanoid" id="A0A1X7T4A9"/>
<dbReference type="InterPro" id="IPR036770">
    <property type="entry name" value="Ankyrin_rpt-contain_sf"/>
</dbReference>
<dbReference type="Gene3D" id="1.25.40.20">
    <property type="entry name" value="Ankyrin repeat-containing domain"/>
    <property type="match status" value="2"/>
</dbReference>
<evidence type="ECO:0000256" key="3">
    <source>
        <dbReference type="PROSITE-ProRule" id="PRU00023"/>
    </source>
</evidence>
<name>A0A1X7T4A9_AMPQE</name>
<dbReference type="AlphaFoldDB" id="A0A1X7T4A9"/>
<dbReference type="STRING" id="400682.A0A1X7T4A9"/>
<dbReference type="PRINTS" id="PR01415">
    <property type="entry name" value="ANKYRIN"/>
</dbReference>
<evidence type="ECO:0000256" key="1">
    <source>
        <dbReference type="ARBA" id="ARBA00022737"/>
    </source>
</evidence>